<dbReference type="STRING" id="1123350.SAMN02744040_00601"/>
<dbReference type="AlphaFoldDB" id="A0A1M5PNJ7"/>
<dbReference type="Proteomes" id="UP000242520">
    <property type="component" value="Unassembled WGS sequence"/>
</dbReference>
<protein>
    <submittedName>
        <fullName evidence="1">Uncharacterized protein</fullName>
    </submittedName>
</protein>
<name>A0A1M5PNJ7_9FIRM</name>
<keyword evidence="2" id="KW-1185">Reference proteome</keyword>
<proteinExistence type="predicted"/>
<sequence>MNLVLGKEIAVSTSYIKSHPAVPIYKGEESVENLFGMIYHIEIGFYEGSNEKVREYVIVDFKEYELSLEDKESLLSKAKEYCEMKEIDLESEGEIFLLDNEEAESFVEKLFNNMKLIRGLTTKRG</sequence>
<accession>A0A1M5PNJ7</accession>
<dbReference type="RefSeq" id="WP_072723453.1">
    <property type="nucleotide sequence ID" value="NZ_FQXH01000006.1"/>
</dbReference>
<reference evidence="2" key="1">
    <citation type="submission" date="2016-11" db="EMBL/GenBank/DDBJ databases">
        <authorList>
            <person name="Varghese N."/>
            <person name="Submissions S."/>
        </authorList>
    </citation>
    <scope>NUCLEOTIDE SEQUENCE [LARGE SCALE GENOMIC DNA]</scope>
    <source>
        <strain evidence="2">DSM 15285</strain>
    </source>
</reference>
<organism evidence="1 2">
    <name type="scientific">Tepidibacter thalassicus DSM 15285</name>
    <dbReference type="NCBI Taxonomy" id="1123350"/>
    <lineage>
        <taxon>Bacteria</taxon>
        <taxon>Bacillati</taxon>
        <taxon>Bacillota</taxon>
        <taxon>Clostridia</taxon>
        <taxon>Peptostreptococcales</taxon>
        <taxon>Peptostreptococcaceae</taxon>
        <taxon>Tepidibacter</taxon>
    </lineage>
</organism>
<evidence type="ECO:0000313" key="1">
    <source>
        <dbReference type="EMBL" id="SHH03301.1"/>
    </source>
</evidence>
<evidence type="ECO:0000313" key="2">
    <source>
        <dbReference type="Proteomes" id="UP000242520"/>
    </source>
</evidence>
<gene>
    <name evidence="1" type="ORF">SAMN02744040_00601</name>
</gene>
<dbReference type="OrthoDB" id="1751667at2"/>
<dbReference type="EMBL" id="FQXH01000006">
    <property type="protein sequence ID" value="SHH03301.1"/>
    <property type="molecule type" value="Genomic_DNA"/>
</dbReference>